<organism evidence="1 2">
    <name type="scientific">Croceifilum oryzae</name>
    <dbReference type="NCBI Taxonomy" id="1553429"/>
    <lineage>
        <taxon>Bacteria</taxon>
        <taxon>Bacillati</taxon>
        <taxon>Bacillota</taxon>
        <taxon>Bacilli</taxon>
        <taxon>Bacillales</taxon>
        <taxon>Thermoactinomycetaceae</taxon>
        <taxon>Croceifilum</taxon>
    </lineage>
</organism>
<keyword evidence="2" id="KW-1185">Reference proteome</keyword>
<protein>
    <submittedName>
        <fullName evidence="1">Uncharacterized protein</fullName>
    </submittedName>
</protein>
<evidence type="ECO:0000313" key="1">
    <source>
        <dbReference type="EMBL" id="MDQ0417908.1"/>
    </source>
</evidence>
<sequence length="83" mass="9544">MRKLIVSELFFPECTCYRELAKAIHSGRFEGYIFTDLTIVHSKETESRMFILRSGKPVAVFTAKIIHINGNPTLIMKDLRSLL</sequence>
<dbReference type="RefSeq" id="WP_307253222.1">
    <property type="nucleotide sequence ID" value="NZ_JAUSUV010000008.1"/>
</dbReference>
<gene>
    <name evidence="1" type="ORF">J2Z48_002092</name>
</gene>
<dbReference type="Proteomes" id="UP001238450">
    <property type="component" value="Unassembled WGS sequence"/>
</dbReference>
<name>A0AAJ1WSZ5_9BACL</name>
<evidence type="ECO:0000313" key="2">
    <source>
        <dbReference type="Proteomes" id="UP001238450"/>
    </source>
</evidence>
<dbReference type="AlphaFoldDB" id="A0AAJ1WSZ5"/>
<proteinExistence type="predicted"/>
<comment type="caution">
    <text evidence="1">The sequence shown here is derived from an EMBL/GenBank/DDBJ whole genome shotgun (WGS) entry which is preliminary data.</text>
</comment>
<dbReference type="EMBL" id="JAUSUV010000008">
    <property type="protein sequence ID" value="MDQ0417908.1"/>
    <property type="molecule type" value="Genomic_DNA"/>
</dbReference>
<accession>A0AAJ1WSZ5</accession>
<reference evidence="1 2" key="1">
    <citation type="submission" date="2023-07" db="EMBL/GenBank/DDBJ databases">
        <title>Genomic Encyclopedia of Type Strains, Phase IV (KMG-IV): sequencing the most valuable type-strain genomes for metagenomic binning, comparative biology and taxonomic classification.</title>
        <authorList>
            <person name="Goeker M."/>
        </authorList>
    </citation>
    <scope>NUCLEOTIDE SEQUENCE [LARGE SCALE GENOMIC DNA]</scope>
    <source>
        <strain evidence="1 2">DSM 46876</strain>
    </source>
</reference>